<evidence type="ECO:0000259" key="8">
    <source>
        <dbReference type="Pfam" id="PF00345"/>
    </source>
</evidence>
<dbReference type="Pfam" id="PF00345">
    <property type="entry name" value="PapD_N"/>
    <property type="match status" value="1"/>
</dbReference>
<dbReference type="InterPro" id="IPR008962">
    <property type="entry name" value="PapD-like_sf"/>
</dbReference>
<evidence type="ECO:0000259" key="9">
    <source>
        <dbReference type="Pfam" id="PF02753"/>
    </source>
</evidence>
<dbReference type="InterPro" id="IPR036316">
    <property type="entry name" value="Pili_assmbl_chap_C_dom_sf"/>
</dbReference>
<evidence type="ECO:0000256" key="7">
    <source>
        <dbReference type="SAM" id="SignalP"/>
    </source>
</evidence>
<comment type="similarity">
    <text evidence="2 6">Belongs to the periplasmic pilus chaperone family.</text>
</comment>
<dbReference type="SUPFAM" id="SSF49584">
    <property type="entry name" value="Periplasmic chaperone C-domain"/>
    <property type="match status" value="1"/>
</dbReference>
<dbReference type="GO" id="GO:0071555">
    <property type="term" value="P:cell wall organization"/>
    <property type="evidence" value="ECO:0007669"/>
    <property type="project" value="InterPro"/>
</dbReference>
<dbReference type="InterPro" id="IPR016148">
    <property type="entry name" value="Pili_assmbl_chaperone_C"/>
</dbReference>
<dbReference type="Gene3D" id="2.60.40.10">
    <property type="entry name" value="Immunoglobulins"/>
    <property type="match status" value="2"/>
</dbReference>
<comment type="subcellular location">
    <subcellularLocation>
        <location evidence="1 6">Periplasm</location>
    </subcellularLocation>
</comment>
<dbReference type="PROSITE" id="PS00635">
    <property type="entry name" value="PILI_CHAPERONE"/>
    <property type="match status" value="1"/>
</dbReference>
<proteinExistence type="inferred from homology"/>
<keyword evidence="5 6" id="KW-0143">Chaperone</keyword>
<dbReference type="GO" id="GO:0030288">
    <property type="term" value="C:outer membrane-bounded periplasmic space"/>
    <property type="evidence" value="ECO:0007669"/>
    <property type="project" value="InterPro"/>
</dbReference>
<dbReference type="EMBL" id="JARJLR010000479">
    <property type="protein sequence ID" value="MDF3845716.1"/>
    <property type="molecule type" value="Genomic_DNA"/>
</dbReference>
<feature type="domain" description="Pili assembly chaperone N-terminal" evidence="8">
    <location>
        <begin position="24"/>
        <end position="144"/>
    </location>
</feature>
<dbReference type="SUPFAM" id="SSF49354">
    <property type="entry name" value="PapD-like"/>
    <property type="match status" value="1"/>
</dbReference>
<dbReference type="InterPro" id="IPR018046">
    <property type="entry name" value="Pili_assmbl_chaperone_CS"/>
</dbReference>
<dbReference type="PANTHER" id="PTHR30251">
    <property type="entry name" value="PILUS ASSEMBLY CHAPERONE"/>
    <property type="match status" value="1"/>
</dbReference>
<dbReference type="InterPro" id="IPR016147">
    <property type="entry name" value="Pili_assmbl_chaperone_N"/>
</dbReference>
<keyword evidence="4" id="KW-0574">Periplasm</keyword>
<evidence type="ECO:0000256" key="1">
    <source>
        <dbReference type="ARBA" id="ARBA00004418"/>
    </source>
</evidence>
<evidence type="ECO:0000256" key="5">
    <source>
        <dbReference type="ARBA" id="ARBA00023186"/>
    </source>
</evidence>
<gene>
    <name evidence="10" type="ORF">P3W55_28755</name>
</gene>
<dbReference type="Proteomes" id="UP001220662">
    <property type="component" value="Unassembled WGS sequence"/>
</dbReference>
<dbReference type="PRINTS" id="PR00969">
    <property type="entry name" value="CHAPERONPILI"/>
</dbReference>
<evidence type="ECO:0000256" key="3">
    <source>
        <dbReference type="ARBA" id="ARBA00022729"/>
    </source>
</evidence>
<reference evidence="10" key="1">
    <citation type="submission" date="2023-03" db="EMBL/GenBank/DDBJ databases">
        <title>Draft assemblies of triclosan tolerant bacteria isolated from returned activated sludge.</title>
        <authorList>
            <person name="Van Hamelsveld S."/>
        </authorList>
    </citation>
    <scope>NUCLEOTIDE SEQUENCE</scope>
    <source>
        <strain evidence="10">GW210015_S63</strain>
    </source>
</reference>
<dbReference type="AlphaFoldDB" id="A0AAW6PEV2"/>
<evidence type="ECO:0000313" key="10">
    <source>
        <dbReference type="EMBL" id="MDF3845716.1"/>
    </source>
</evidence>
<keyword evidence="3 7" id="KW-0732">Signal</keyword>
<feature type="chain" id="PRO_5043364128" evidence="7">
    <location>
        <begin position="23"/>
        <end position="243"/>
    </location>
</feature>
<protein>
    <submittedName>
        <fullName evidence="10">Molecular chaperone</fullName>
    </submittedName>
</protein>
<feature type="domain" description="Pili assembly chaperone C-terminal" evidence="9">
    <location>
        <begin position="171"/>
        <end position="232"/>
    </location>
</feature>
<evidence type="ECO:0000256" key="2">
    <source>
        <dbReference type="ARBA" id="ARBA00007399"/>
    </source>
</evidence>
<dbReference type="PANTHER" id="PTHR30251:SF7">
    <property type="entry name" value="FIMBRIAE CHAPARONE"/>
    <property type="match status" value="1"/>
</dbReference>
<name>A0AAW6PEV2_9PSED</name>
<dbReference type="InterPro" id="IPR050643">
    <property type="entry name" value="Periplasmic_pilus_chap"/>
</dbReference>
<dbReference type="InterPro" id="IPR001829">
    <property type="entry name" value="Pili_assmbl_chaperone_bac"/>
</dbReference>
<feature type="signal peptide" evidence="7">
    <location>
        <begin position="1"/>
        <end position="22"/>
    </location>
</feature>
<organism evidence="10 11">
    <name type="scientific">Pseudomonas citronellolis</name>
    <dbReference type="NCBI Taxonomy" id="53408"/>
    <lineage>
        <taxon>Bacteria</taxon>
        <taxon>Pseudomonadati</taxon>
        <taxon>Pseudomonadota</taxon>
        <taxon>Gammaproteobacteria</taxon>
        <taxon>Pseudomonadales</taxon>
        <taxon>Pseudomonadaceae</taxon>
        <taxon>Pseudomonas</taxon>
    </lineage>
</organism>
<dbReference type="Pfam" id="PF02753">
    <property type="entry name" value="PapD_C"/>
    <property type="match status" value="1"/>
</dbReference>
<accession>A0AAW6PEV2</accession>
<sequence>MNAITSLFLIALLAAGLPAAQAGVLAGGTRVIYDEGLRERSLMLANTNPYPVVVQTWVDGGGGAPESAQAPFIVLPAVFRMQPGGLQGLRIIHIGEALPRDRESVFWLNLYEIPPLAGRKEPDPARVELAMNTQLKLFYRPAKLPLPPGQVAGKLTFDLRREGDAWFLVCRNPTPYHASFTTLGLSGDGRTLAAQQQMDMMTPPFSEKRYQLEEGALPNGARVSFRLVDDTGFPIPGEAPLAH</sequence>
<comment type="caution">
    <text evidence="10">The sequence shown here is derived from an EMBL/GenBank/DDBJ whole genome shotgun (WGS) entry which is preliminary data.</text>
</comment>
<dbReference type="InterPro" id="IPR013783">
    <property type="entry name" value="Ig-like_fold"/>
</dbReference>
<dbReference type="RefSeq" id="WP_276216091.1">
    <property type="nucleotide sequence ID" value="NZ_JARJLR010000479.1"/>
</dbReference>
<evidence type="ECO:0000256" key="4">
    <source>
        <dbReference type="ARBA" id="ARBA00022764"/>
    </source>
</evidence>
<evidence type="ECO:0000313" key="11">
    <source>
        <dbReference type="Proteomes" id="UP001220662"/>
    </source>
</evidence>
<evidence type="ECO:0000256" key="6">
    <source>
        <dbReference type="RuleBase" id="RU003918"/>
    </source>
</evidence>